<evidence type="ECO:0000256" key="6">
    <source>
        <dbReference type="ARBA" id="ARBA00011757"/>
    </source>
</evidence>
<sequence>MSEMKNKQCREIWSWNRNEEMSLIEDCLRNYRFIAIDTEFPGSLRQTSQDATDDERYNDMSFSVDRTKLIQLSLTLFDIELEELGKSISQIS</sequence>
<dbReference type="Gene3D" id="3.30.420.10">
    <property type="entry name" value="Ribonuclease H-like superfamily/Ribonuclease H"/>
    <property type="match status" value="1"/>
</dbReference>
<evidence type="ECO:0000256" key="5">
    <source>
        <dbReference type="ARBA" id="ARBA00008372"/>
    </source>
</evidence>
<dbReference type="Gramene" id="scaffold_501231.1">
    <property type="protein sequence ID" value="scaffold_501231.1"/>
    <property type="gene ID" value="scaffold_501231.1"/>
</dbReference>
<comment type="similarity">
    <text evidence="5">Belongs to the CAF1 family.</text>
</comment>
<dbReference type="GO" id="GO:0046872">
    <property type="term" value="F:metal ion binding"/>
    <property type="evidence" value="ECO:0007669"/>
    <property type="project" value="UniProtKB-KW"/>
</dbReference>
<keyword evidence="10" id="KW-0479">Metal-binding</keyword>
<keyword evidence="14" id="KW-0805">Transcription regulation</keyword>
<evidence type="ECO:0000256" key="17">
    <source>
        <dbReference type="ARBA" id="ARBA00025148"/>
    </source>
</evidence>
<dbReference type="InterPro" id="IPR039637">
    <property type="entry name" value="CNOT7/CNOT8/Pop2"/>
</dbReference>
<keyword evidence="12" id="KW-0269">Exonuclease</keyword>
<dbReference type="GO" id="GO:0004535">
    <property type="term" value="F:poly(A)-specific ribonuclease activity"/>
    <property type="evidence" value="ECO:0007669"/>
    <property type="project" value="UniProtKB-EC"/>
</dbReference>
<evidence type="ECO:0000256" key="15">
    <source>
        <dbReference type="ARBA" id="ARBA00023163"/>
    </source>
</evidence>
<dbReference type="Pfam" id="PF04857">
    <property type="entry name" value="CAF1"/>
    <property type="match status" value="1"/>
</dbReference>
<reference evidence="19" key="1">
    <citation type="journal article" date="2011" name="Nat. Genet.">
        <title>The Arabidopsis lyrata genome sequence and the basis of rapid genome size change.</title>
        <authorList>
            <person name="Hu T.T."/>
            <person name="Pattyn P."/>
            <person name="Bakker E.G."/>
            <person name="Cao J."/>
            <person name="Cheng J.-F."/>
            <person name="Clark R.M."/>
            <person name="Fahlgren N."/>
            <person name="Fawcett J.A."/>
            <person name="Grimwood J."/>
            <person name="Gundlach H."/>
            <person name="Haberer G."/>
            <person name="Hollister J.D."/>
            <person name="Ossowski S."/>
            <person name="Ottilar R.P."/>
            <person name="Salamov A.A."/>
            <person name="Schneeberger K."/>
            <person name="Spannagl M."/>
            <person name="Wang X."/>
            <person name="Yang L."/>
            <person name="Nasrallah M.E."/>
            <person name="Bergelson J."/>
            <person name="Carrington J.C."/>
            <person name="Gaut B.S."/>
            <person name="Schmutz J."/>
            <person name="Mayer K.F.X."/>
            <person name="Van de Peer Y."/>
            <person name="Grigoriev I.V."/>
            <person name="Nordborg M."/>
            <person name="Weigel D."/>
            <person name="Guo Y.-L."/>
        </authorList>
    </citation>
    <scope>NUCLEOTIDE SEQUENCE [LARGE SCALE GENOMIC DNA]</scope>
    <source>
        <strain evidence="19">cv. MN47</strain>
    </source>
</reference>
<dbReference type="InterPro" id="IPR006941">
    <property type="entry name" value="RNase_CAF1"/>
</dbReference>
<evidence type="ECO:0000256" key="1">
    <source>
        <dbReference type="ARBA" id="ARBA00001663"/>
    </source>
</evidence>
<comment type="subcellular location">
    <subcellularLocation>
        <location evidence="4">Cytoplasm</location>
    </subcellularLocation>
    <subcellularLocation>
        <location evidence="3">Nucleus</location>
    </subcellularLocation>
</comment>
<evidence type="ECO:0000313" key="19">
    <source>
        <dbReference type="Proteomes" id="UP000008694"/>
    </source>
</evidence>
<proteinExistence type="inferred from homology"/>
<dbReference type="GO" id="GO:0030014">
    <property type="term" value="C:CCR4-NOT complex"/>
    <property type="evidence" value="ECO:0007669"/>
    <property type="project" value="InterPro"/>
</dbReference>
<keyword evidence="13" id="KW-0694">RNA-binding</keyword>
<dbReference type="HOGENOM" id="CLU_2416286_0_0_1"/>
<dbReference type="InterPro" id="IPR036397">
    <property type="entry name" value="RNaseH_sf"/>
</dbReference>
<evidence type="ECO:0000256" key="3">
    <source>
        <dbReference type="ARBA" id="ARBA00004123"/>
    </source>
</evidence>
<evidence type="ECO:0000256" key="14">
    <source>
        <dbReference type="ARBA" id="ARBA00023015"/>
    </source>
</evidence>
<dbReference type="EC" id="3.1.13.4" evidence="7"/>
<comment type="catalytic activity">
    <reaction evidence="1">
        <text>Exonucleolytic cleavage of poly(A) to 5'-AMP.</text>
        <dbReference type="EC" id="3.1.13.4"/>
    </reaction>
</comment>
<dbReference type="GO" id="GO:0005634">
    <property type="term" value="C:nucleus"/>
    <property type="evidence" value="ECO:0007669"/>
    <property type="project" value="UniProtKB-SubCell"/>
</dbReference>
<evidence type="ECO:0000256" key="16">
    <source>
        <dbReference type="ARBA" id="ARBA00023242"/>
    </source>
</evidence>
<keyword evidence="16" id="KW-0539">Nucleus</keyword>
<dbReference type="InterPro" id="IPR012337">
    <property type="entry name" value="RNaseH-like_sf"/>
</dbReference>
<evidence type="ECO:0000256" key="9">
    <source>
        <dbReference type="ARBA" id="ARBA00022722"/>
    </source>
</evidence>
<keyword evidence="15" id="KW-0804">Transcription</keyword>
<accession>D7LNP6</accession>
<organism evidence="19">
    <name type="scientific">Arabidopsis lyrata subsp. lyrata</name>
    <name type="common">Lyre-leaved rock-cress</name>
    <dbReference type="NCBI Taxonomy" id="81972"/>
    <lineage>
        <taxon>Eukaryota</taxon>
        <taxon>Viridiplantae</taxon>
        <taxon>Streptophyta</taxon>
        <taxon>Embryophyta</taxon>
        <taxon>Tracheophyta</taxon>
        <taxon>Spermatophyta</taxon>
        <taxon>Magnoliopsida</taxon>
        <taxon>eudicotyledons</taxon>
        <taxon>Gunneridae</taxon>
        <taxon>Pentapetalae</taxon>
        <taxon>rosids</taxon>
        <taxon>malvids</taxon>
        <taxon>Brassicales</taxon>
        <taxon>Brassicaceae</taxon>
        <taxon>Camelineae</taxon>
        <taxon>Arabidopsis</taxon>
    </lineage>
</organism>
<keyword evidence="19" id="KW-1185">Reference proteome</keyword>
<evidence type="ECO:0000256" key="11">
    <source>
        <dbReference type="ARBA" id="ARBA00022801"/>
    </source>
</evidence>
<name>D7LNP6_ARALL</name>
<comment type="function">
    <text evidence="17">Ubiquitous transcription factor required for a diverse set of processes. It is a component of the CCR4 complex involved in the control of gene expression.</text>
</comment>
<evidence type="ECO:0000256" key="7">
    <source>
        <dbReference type="ARBA" id="ARBA00012161"/>
    </source>
</evidence>
<dbReference type="STRING" id="81972.D7LNP6"/>
<dbReference type="GO" id="GO:0005737">
    <property type="term" value="C:cytoplasm"/>
    <property type="evidence" value="ECO:0007669"/>
    <property type="project" value="UniProtKB-SubCell"/>
</dbReference>
<evidence type="ECO:0000256" key="8">
    <source>
        <dbReference type="ARBA" id="ARBA00022490"/>
    </source>
</evidence>
<comment type="subunit">
    <text evidence="6">Component of the CCR4-NOT complex, at least composed of CRR4 and CAF1 proteins.</text>
</comment>
<dbReference type="AlphaFoldDB" id="D7LNP6"/>
<evidence type="ECO:0000256" key="2">
    <source>
        <dbReference type="ARBA" id="ARBA00001968"/>
    </source>
</evidence>
<evidence type="ECO:0000256" key="10">
    <source>
        <dbReference type="ARBA" id="ARBA00022723"/>
    </source>
</evidence>
<keyword evidence="9" id="KW-0540">Nuclease</keyword>
<keyword evidence="8" id="KW-0963">Cytoplasm</keyword>
<comment type="cofactor">
    <cofactor evidence="2">
        <name>a divalent metal cation</name>
        <dbReference type="ChEBI" id="CHEBI:60240"/>
    </cofactor>
</comment>
<evidence type="ECO:0000256" key="4">
    <source>
        <dbReference type="ARBA" id="ARBA00004496"/>
    </source>
</evidence>
<gene>
    <name evidence="18" type="ORF">ARALYDRAFT_905527</name>
</gene>
<dbReference type="Proteomes" id="UP000008694">
    <property type="component" value="Unassembled WGS sequence"/>
</dbReference>
<evidence type="ECO:0000256" key="13">
    <source>
        <dbReference type="ARBA" id="ARBA00022884"/>
    </source>
</evidence>
<evidence type="ECO:0000313" key="18">
    <source>
        <dbReference type="EMBL" id="EFH51910.1"/>
    </source>
</evidence>
<protein>
    <recommendedName>
        <fullName evidence="7">poly(A)-specific ribonuclease</fullName>
        <ecNumber evidence="7">3.1.13.4</ecNumber>
    </recommendedName>
</protein>
<keyword evidence="11" id="KW-0378">Hydrolase</keyword>
<dbReference type="PANTHER" id="PTHR10797">
    <property type="entry name" value="CCR4-NOT TRANSCRIPTION COMPLEX SUBUNIT"/>
    <property type="match status" value="1"/>
</dbReference>
<dbReference type="EMBL" id="GL348717">
    <property type="protein sequence ID" value="EFH51910.1"/>
    <property type="molecule type" value="Genomic_DNA"/>
</dbReference>
<dbReference type="SUPFAM" id="SSF53098">
    <property type="entry name" value="Ribonuclease H-like"/>
    <property type="match status" value="1"/>
</dbReference>
<dbReference type="GO" id="GO:0003723">
    <property type="term" value="F:RNA binding"/>
    <property type="evidence" value="ECO:0007669"/>
    <property type="project" value="UniProtKB-KW"/>
</dbReference>
<dbReference type="eggNOG" id="KOG0304">
    <property type="taxonomic scope" value="Eukaryota"/>
</dbReference>
<evidence type="ECO:0000256" key="12">
    <source>
        <dbReference type="ARBA" id="ARBA00022839"/>
    </source>
</evidence>